<keyword evidence="5 12" id="KW-0443">Lipid metabolism</keyword>
<dbReference type="Pfam" id="PF02666">
    <property type="entry name" value="PS_Dcarbxylase"/>
    <property type="match status" value="1"/>
</dbReference>
<evidence type="ECO:0000256" key="1">
    <source>
        <dbReference type="ARBA" id="ARBA00005189"/>
    </source>
</evidence>
<comment type="caution">
    <text evidence="13">The sequence shown here is derived from an EMBL/GenBank/DDBJ whole genome shotgun (WGS) entry which is preliminary data.</text>
</comment>
<feature type="modified residue" description="Pyruvic acid (Ser); by autocatalysis" evidence="12">
    <location>
        <position position="261"/>
    </location>
</feature>
<comment type="similarity">
    <text evidence="12">Belongs to the phosphatidylserine decarboxylase family. PSD-B subfamily. Prokaryotic type I sub-subfamily.</text>
</comment>
<evidence type="ECO:0000313" key="14">
    <source>
        <dbReference type="Proteomes" id="UP001465331"/>
    </source>
</evidence>
<dbReference type="GO" id="GO:0004609">
    <property type="term" value="F:phosphatidylserine decarboxylase activity"/>
    <property type="evidence" value="ECO:0007669"/>
    <property type="project" value="UniProtKB-EC"/>
</dbReference>
<feature type="active site" description="Charge relay system; for autoendoproteolytic cleavage activity" evidence="12">
    <location>
        <position position="158"/>
    </location>
</feature>
<dbReference type="InterPro" id="IPR003817">
    <property type="entry name" value="PS_Dcarbxylase"/>
</dbReference>
<evidence type="ECO:0000256" key="10">
    <source>
        <dbReference type="ARBA" id="ARBA00023264"/>
    </source>
</evidence>
<reference evidence="13 14" key="1">
    <citation type="submission" date="2024-06" db="EMBL/GenBank/DDBJ databases">
        <authorList>
            <person name="Li Z."/>
            <person name="Jiang Y."/>
        </authorList>
    </citation>
    <scope>NUCLEOTIDE SEQUENCE [LARGE SCALE GENOMIC DNA]</scope>
    <source>
        <strain evidence="13 14">HSW-8</strain>
    </source>
</reference>
<evidence type="ECO:0000313" key="13">
    <source>
        <dbReference type="EMBL" id="MES0874477.1"/>
    </source>
</evidence>
<keyword evidence="11 12" id="KW-0670">Pyruvate</keyword>
<gene>
    <name evidence="13" type="primary">asd</name>
    <name evidence="12" type="synonym">psd</name>
    <name evidence="13" type="ORF">ABSH63_10740</name>
</gene>
<dbReference type="HAMAP" id="MF_00662">
    <property type="entry name" value="PS_decarb_PSD_B_type1"/>
    <property type="match status" value="1"/>
</dbReference>
<keyword evidence="9 12" id="KW-0456">Lyase</keyword>
<proteinExistence type="inferred from homology"/>
<keyword evidence="14" id="KW-1185">Reference proteome</keyword>
<keyword evidence="6 12" id="KW-0472">Membrane</keyword>
<evidence type="ECO:0000256" key="6">
    <source>
        <dbReference type="ARBA" id="ARBA00023136"/>
    </source>
</evidence>
<keyword evidence="3 12" id="KW-0444">Lipid biosynthesis</keyword>
<feature type="active site" description="Schiff-base intermediate with substrate; via pyruvic acid; for decarboxylase activity" evidence="12">
    <location>
        <position position="261"/>
    </location>
</feature>
<dbReference type="RefSeq" id="WP_352889691.1">
    <property type="nucleotide sequence ID" value="NZ_JBEPIJ010000011.1"/>
</dbReference>
<dbReference type="PANTHER" id="PTHR10067:SF6">
    <property type="entry name" value="PHOSPHATIDYLSERINE DECARBOXYLASE PROENZYME, MITOCHONDRIAL"/>
    <property type="match status" value="1"/>
</dbReference>
<dbReference type="EC" id="4.1.1.65" evidence="12"/>
<comment type="catalytic activity">
    <reaction evidence="12">
        <text>a 1,2-diacyl-sn-glycero-3-phospho-L-serine + H(+) = a 1,2-diacyl-sn-glycero-3-phosphoethanolamine + CO2</text>
        <dbReference type="Rhea" id="RHEA:20828"/>
        <dbReference type="ChEBI" id="CHEBI:15378"/>
        <dbReference type="ChEBI" id="CHEBI:16526"/>
        <dbReference type="ChEBI" id="CHEBI:57262"/>
        <dbReference type="ChEBI" id="CHEBI:64612"/>
        <dbReference type="EC" id="4.1.1.65"/>
    </reaction>
</comment>
<keyword evidence="2 12" id="KW-1003">Cell membrane</keyword>
<evidence type="ECO:0000256" key="7">
    <source>
        <dbReference type="ARBA" id="ARBA00023145"/>
    </source>
</evidence>
<keyword evidence="10 12" id="KW-1208">Phospholipid metabolism</keyword>
<evidence type="ECO:0000256" key="2">
    <source>
        <dbReference type="ARBA" id="ARBA00022475"/>
    </source>
</evidence>
<comment type="subcellular location">
    <subcellularLocation>
        <location evidence="12">Cell membrane</location>
        <topology evidence="12">Peripheral membrane protein</topology>
    </subcellularLocation>
</comment>
<evidence type="ECO:0000256" key="3">
    <source>
        <dbReference type="ARBA" id="ARBA00022516"/>
    </source>
</evidence>
<dbReference type="EMBL" id="JBEPIJ010000011">
    <property type="protein sequence ID" value="MES0874477.1"/>
    <property type="molecule type" value="Genomic_DNA"/>
</dbReference>
<dbReference type="PANTHER" id="PTHR10067">
    <property type="entry name" value="PHOSPHATIDYLSERINE DECARBOXYLASE"/>
    <property type="match status" value="1"/>
</dbReference>
<comment type="PTM">
    <text evidence="12">Is synthesized initially as an inactive proenzyme. Formation of the active enzyme involves a self-maturation process in which the active site pyruvoyl group is generated from an internal serine residue via an autocatalytic post-translational modification. Two non-identical subunits are generated from the proenzyme in this reaction, and the pyruvate is formed at the N-terminus of the alpha chain, which is derived from the carboxyl end of the proenzyme. The autoendoproteolytic cleavage occurs by a canonical serine protease mechanism, in which the side chain hydroxyl group of the serine supplies its oxygen atom to form the C-terminus of the beta chain, while the remainder of the serine residue undergoes an oxidative deamination to produce ammonia and the pyruvoyl prosthetic group on the alpha chain. During this reaction, the Ser that is part of the protease active site of the proenzyme becomes the pyruvoyl prosthetic group, which constitutes an essential element of the active site of the mature decarboxylase.</text>
</comment>
<dbReference type="InterPro" id="IPR033177">
    <property type="entry name" value="PSD-B"/>
</dbReference>
<evidence type="ECO:0000256" key="4">
    <source>
        <dbReference type="ARBA" id="ARBA00022793"/>
    </source>
</evidence>
<dbReference type="NCBIfam" id="TIGR00163">
    <property type="entry name" value="PS_decarb"/>
    <property type="match status" value="1"/>
</dbReference>
<keyword evidence="4 12" id="KW-0210">Decarboxylase</keyword>
<organism evidence="13 14">
    <name type="scientific">Sinimarinibacterium thermocellulolyticum</name>
    <dbReference type="NCBI Taxonomy" id="3170016"/>
    <lineage>
        <taxon>Bacteria</taxon>
        <taxon>Pseudomonadati</taxon>
        <taxon>Pseudomonadota</taxon>
        <taxon>Gammaproteobacteria</taxon>
        <taxon>Nevskiales</taxon>
        <taxon>Nevskiaceae</taxon>
        <taxon>Sinimarinibacterium</taxon>
    </lineage>
</organism>
<comment type="cofactor">
    <cofactor evidence="12">
        <name>pyruvate</name>
        <dbReference type="ChEBI" id="CHEBI:15361"/>
    </cofactor>
    <text evidence="12">Binds 1 pyruvoyl group covalently per subunit.</text>
</comment>
<comment type="pathway">
    <text evidence="1">Lipid metabolism.</text>
</comment>
<comment type="pathway">
    <text evidence="12">Phospholipid metabolism; phosphatidylethanolamine biosynthesis; phosphatidylethanolamine from CDP-diacylglycerol: step 2/2.</text>
</comment>
<sequence>MSARDHIGGAYLADRLFALLQLCLPTRWLSLLVHRIANIRHTAFKNALIRLFLRGYPVDLSESESPVAENYASFNHFFTRALRPGARPLPEAQDAFVSPVDGTISQLGEIRDGRVFQAKGHEYTVLELLAGDEDAARRFAHGRFCTIYLAPYNYHRIHMPIDGRLRRWSYVPGRLFSVNAATARAMPRLFARNERLNAVFDTPAGDVAVSMIGALFVGSLETVWAGCVTPPHARGEPQFYETMNPVRLGRGEELGRFNMGSTVILLTEPGAVDWSPRLAAGSTVRMGEALGRWRAPR</sequence>
<feature type="chain" id="PRO_5044947288" description="Phosphatidylserine decarboxylase beta chain" evidence="12">
    <location>
        <begin position="1"/>
        <end position="260"/>
    </location>
</feature>
<evidence type="ECO:0000256" key="12">
    <source>
        <dbReference type="HAMAP-Rule" id="MF_00662"/>
    </source>
</evidence>
<name>A0ABV2AB56_9GAMM</name>
<evidence type="ECO:0000256" key="11">
    <source>
        <dbReference type="ARBA" id="ARBA00023317"/>
    </source>
</evidence>
<comment type="function">
    <text evidence="12">Catalyzes the formation of phosphatidylethanolamine (PtdEtn) from phosphatidylserine (PtdSer).</text>
</comment>
<feature type="active site" description="Charge relay system; for autoendoproteolytic cleavage activity" evidence="12">
    <location>
        <position position="101"/>
    </location>
</feature>
<feature type="chain" id="PRO_5044947289" description="Phosphatidylserine decarboxylase alpha chain" evidence="12">
    <location>
        <begin position="261"/>
        <end position="297"/>
    </location>
</feature>
<comment type="subunit">
    <text evidence="12">Heterodimer of a large membrane-associated beta subunit and a small pyruvoyl-containing alpha subunit.</text>
</comment>
<dbReference type="Proteomes" id="UP001465331">
    <property type="component" value="Unassembled WGS sequence"/>
</dbReference>
<keyword evidence="7 12" id="KW-0865">Zymogen</keyword>
<dbReference type="InterPro" id="IPR033178">
    <property type="entry name" value="PSD_type1_pro"/>
</dbReference>
<keyword evidence="8 12" id="KW-0594">Phospholipid biosynthesis</keyword>
<evidence type="ECO:0000256" key="9">
    <source>
        <dbReference type="ARBA" id="ARBA00023239"/>
    </source>
</evidence>
<protein>
    <recommendedName>
        <fullName evidence="12">Phosphatidylserine decarboxylase proenzyme</fullName>
        <ecNumber evidence="12">4.1.1.65</ecNumber>
    </recommendedName>
    <component>
        <recommendedName>
            <fullName evidence="12">Phosphatidylserine decarboxylase alpha chain</fullName>
        </recommendedName>
    </component>
    <component>
        <recommendedName>
            <fullName evidence="12">Phosphatidylserine decarboxylase beta chain</fullName>
        </recommendedName>
    </component>
</protein>
<evidence type="ECO:0000256" key="5">
    <source>
        <dbReference type="ARBA" id="ARBA00023098"/>
    </source>
</evidence>
<feature type="site" description="Cleavage (non-hydrolytic); by autocatalysis" evidence="12">
    <location>
        <begin position="260"/>
        <end position="261"/>
    </location>
</feature>
<accession>A0ABV2AB56</accession>
<evidence type="ECO:0000256" key="8">
    <source>
        <dbReference type="ARBA" id="ARBA00023209"/>
    </source>
</evidence>
<feature type="active site" description="Charge relay system; for autoendoproteolytic cleavage activity" evidence="12">
    <location>
        <position position="261"/>
    </location>
</feature>